<dbReference type="InterPro" id="IPR011042">
    <property type="entry name" value="6-blade_b-propeller_TolB-like"/>
</dbReference>
<dbReference type="InterPro" id="IPR005511">
    <property type="entry name" value="SMP-30"/>
</dbReference>
<reference evidence="6" key="1">
    <citation type="journal article" date="2020" name="Stud. Mycol.">
        <title>101 Dothideomycetes genomes: a test case for predicting lifestyles and emergence of pathogens.</title>
        <authorList>
            <person name="Haridas S."/>
            <person name="Albert R."/>
            <person name="Binder M."/>
            <person name="Bloem J."/>
            <person name="Labutti K."/>
            <person name="Salamov A."/>
            <person name="Andreopoulos B."/>
            <person name="Baker S."/>
            <person name="Barry K."/>
            <person name="Bills G."/>
            <person name="Bluhm B."/>
            <person name="Cannon C."/>
            <person name="Castanera R."/>
            <person name="Culley D."/>
            <person name="Daum C."/>
            <person name="Ezra D."/>
            <person name="Gonzalez J."/>
            <person name="Henrissat B."/>
            <person name="Kuo A."/>
            <person name="Liang C."/>
            <person name="Lipzen A."/>
            <person name="Lutzoni F."/>
            <person name="Magnuson J."/>
            <person name="Mondo S."/>
            <person name="Nolan M."/>
            <person name="Ohm R."/>
            <person name="Pangilinan J."/>
            <person name="Park H.-J."/>
            <person name="Ramirez L."/>
            <person name="Alfaro M."/>
            <person name="Sun H."/>
            <person name="Tritt A."/>
            <person name="Yoshinaga Y."/>
            <person name="Zwiers L.-H."/>
            <person name="Turgeon B."/>
            <person name="Goodwin S."/>
            <person name="Spatafora J."/>
            <person name="Crous P."/>
            <person name="Grigoriev I."/>
        </authorList>
    </citation>
    <scope>NUCLEOTIDE SEQUENCE</scope>
    <source>
        <strain evidence="6">CBS 207.26</strain>
    </source>
</reference>
<feature type="binding site" evidence="3">
    <location>
        <position position="171"/>
    </location>
    <ligand>
        <name>substrate</name>
    </ligand>
</feature>
<name>A0A6A6EKG4_9PEZI</name>
<dbReference type="OrthoDB" id="423498at2759"/>
<keyword evidence="3" id="KW-0862">Zinc</keyword>
<sequence>MGAALSKLWGAFKTAWIGGSSPGKGATHANGNSKGLENGLPTTNTPAKPPTPLPGMGIKKWKVTEPWIRLKCGLGEGPFWEDRTNTLRFLDVEKCELHSVDLNVGPSSHKVVKKMDISMGCTADMEGNESEFIFAGKYGYGTCNRTTGEYRWLRKVWSEEEIADNKPHRMRGNDGAVDSRGRFWAGFMNDPMVVKFEDFSDEGAVFRLDSDLTLHRPLTNILIPNGTTWNATDSVMYFTDSPSRRIDQFDFDPSTGSVSNRRPYFTIPVQYGEGAVPDGHCLDEEGYMWTAVHGGGVVLRISPEGELVGEISVPTQQPTCPAFCGSELVITSAGGTTGENGVDEFAGSVFKIDVGVKGLKRFRWKGGVDVEGGKVDGRFVEE</sequence>
<dbReference type="GO" id="GO:0005509">
    <property type="term" value="F:calcium ion binding"/>
    <property type="evidence" value="ECO:0007669"/>
    <property type="project" value="TreeGrafter"/>
</dbReference>
<dbReference type="Pfam" id="PF08450">
    <property type="entry name" value="SGL"/>
    <property type="match status" value="1"/>
</dbReference>
<feature type="binding site" evidence="3">
    <location>
        <position position="225"/>
    </location>
    <ligand>
        <name>a divalent metal cation</name>
        <dbReference type="ChEBI" id="CHEBI:60240"/>
    </ligand>
</feature>
<dbReference type="Gene3D" id="2.120.10.30">
    <property type="entry name" value="TolB, C-terminal domain"/>
    <property type="match status" value="1"/>
</dbReference>
<dbReference type="PANTHER" id="PTHR10907">
    <property type="entry name" value="REGUCALCIN"/>
    <property type="match status" value="1"/>
</dbReference>
<comment type="similarity">
    <text evidence="1">Belongs to the SMP-30/CGR1 family.</text>
</comment>
<accession>A0A6A6EKG4</accession>
<evidence type="ECO:0000313" key="6">
    <source>
        <dbReference type="EMBL" id="KAF2192114.1"/>
    </source>
</evidence>
<evidence type="ECO:0000256" key="2">
    <source>
        <dbReference type="PIRSR" id="PIRSR605511-1"/>
    </source>
</evidence>
<evidence type="ECO:0000259" key="5">
    <source>
        <dbReference type="Pfam" id="PF08450"/>
    </source>
</evidence>
<evidence type="ECO:0000256" key="4">
    <source>
        <dbReference type="SAM" id="MobiDB-lite"/>
    </source>
</evidence>
<dbReference type="GO" id="GO:0004341">
    <property type="term" value="F:gluconolactonase activity"/>
    <property type="evidence" value="ECO:0007669"/>
    <property type="project" value="TreeGrafter"/>
</dbReference>
<evidence type="ECO:0000256" key="1">
    <source>
        <dbReference type="ARBA" id="ARBA00008853"/>
    </source>
</evidence>
<dbReference type="InterPro" id="IPR013658">
    <property type="entry name" value="SGL"/>
</dbReference>
<dbReference type="PANTHER" id="PTHR10907:SF47">
    <property type="entry name" value="REGUCALCIN"/>
    <property type="match status" value="1"/>
</dbReference>
<feature type="binding site" evidence="3">
    <location>
        <position position="76"/>
    </location>
    <ligand>
        <name>a divalent metal cation</name>
        <dbReference type="ChEBI" id="CHEBI:60240"/>
    </ligand>
</feature>
<gene>
    <name evidence="6" type="ORF">K469DRAFT_716604</name>
</gene>
<protein>
    <submittedName>
        <fullName evidence="6">SGL-domain-containing protein</fullName>
    </submittedName>
</protein>
<organism evidence="6 7">
    <name type="scientific">Zopfia rhizophila CBS 207.26</name>
    <dbReference type="NCBI Taxonomy" id="1314779"/>
    <lineage>
        <taxon>Eukaryota</taxon>
        <taxon>Fungi</taxon>
        <taxon>Dikarya</taxon>
        <taxon>Ascomycota</taxon>
        <taxon>Pezizomycotina</taxon>
        <taxon>Dothideomycetes</taxon>
        <taxon>Dothideomycetes incertae sedis</taxon>
        <taxon>Zopfiaceae</taxon>
        <taxon>Zopfia</taxon>
    </lineage>
</organism>
<comment type="cofactor">
    <cofactor evidence="3">
        <name>Zn(2+)</name>
        <dbReference type="ChEBI" id="CHEBI:29105"/>
    </cofactor>
    <text evidence="3">Binds 1 divalent metal cation per subunit.</text>
</comment>
<feature type="binding site" evidence="3">
    <location>
        <position position="278"/>
    </location>
    <ligand>
        <name>a divalent metal cation</name>
        <dbReference type="ChEBI" id="CHEBI:60240"/>
    </ligand>
</feature>
<feature type="binding site" evidence="3">
    <location>
        <position position="173"/>
    </location>
    <ligand>
        <name>substrate</name>
    </ligand>
</feature>
<feature type="region of interest" description="Disordered" evidence="4">
    <location>
        <begin position="20"/>
        <end position="56"/>
    </location>
</feature>
<dbReference type="PRINTS" id="PR01790">
    <property type="entry name" value="SMP30FAMILY"/>
</dbReference>
<evidence type="ECO:0000313" key="7">
    <source>
        <dbReference type="Proteomes" id="UP000800200"/>
    </source>
</evidence>
<dbReference type="AlphaFoldDB" id="A0A6A6EKG4"/>
<dbReference type="SUPFAM" id="SSF63829">
    <property type="entry name" value="Calcium-dependent phosphotriesterase"/>
    <property type="match status" value="1"/>
</dbReference>
<dbReference type="Proteomes" id="UP000800200">
    <property type="component" value="Unassembled WGS sequence"/>
</dbReference>
<keyword evidence="7" id="KW-1185">Reference proteome</keyword>
<feature type="domain" description="SMP-30/Gluconolactonase/LRE-like region" evidence="5">
    <location>
        <begin position="74"/>
        <end position="333"/>
    </location>
</feature>
<keyword evidence="3" id="KW-0479">Metal-binding</keyword>
<feature type="active site" description="Proton donor/acceptor" evidence="2">
    <location>
        <position position="278"/>
    </location>
</feature>
<evidence type="ECO:0000256" key="3">
    <source>
        <dbReference type="PIRSR" id="PIRSR605511-2"/>
    </source>
</evidence>
<proteinExistence type="inferred from homology"/>
<dbReference type="EMBL" id="ML994615">
    <property type="protein sequence ID" value="KAF2192114.1"/>
    <property type="molecule type" value="Genomic_DNA"/>
</dbReference>